<proteinExistence type="predicted"/>
<dbReference type="Proteomes" id="UP001519460">
    <property type="component" value="Unassembled WGS sequence"/>
</dbReference>
<dbReference type="SUPFAM" id="SSF50998">
    <property type="entry name" value="Quinoprotein alcohol dehydrogenase-like"/>
    <property type="match status" value="1"/>
</dbReference>
<keyword evidence="2" id="KW-0677">Repeat</keyword>
<feature type="region of interest" description="Disordered" evidence="4">
    <location>
        <begin position="1846"/>
        <end position="1872"/>
    </location>
</feature>
<evidence type="ECO:0000259" key="7">
    <source>
        <dbReference type="Pfam" id="PF25469"/>
    </source>
</evidence>
<dbReference type="InterPro" id="IPR025139">
    <property type="entry name" value="DUF4062"/>
</dbReference>
<evidence type="ECO:0000313" key="8">
    <source>
        <dbReference type="EMBL" id="KAK7505932.1"/>
    </source>
</evidence>
<feature type="region of interest" description="Disordered" evidence="4">
    <location>
        <begin position="1798"/>
        <end position="1828"/>
    </location>
</feature>
<dbReference type="InterPro" id="IPR057588">
    <property type="entry name" value="NWD1/2-like_WH"/>
</dbReference>
<feature type="compositionally biased region" description="Basic and acidic residues" evidence="4">
    <location>
        <begin position="1887"/>
        <end position="1910"/>
    </location>
</feature>
<comment type="caution">
    <text evidence="8">The sequence shown here is derived from an EMBL/GenBank/DDBJ whole genome shotgun (WGS) entry which is preliminary data.</text>
</comment>
<feature type="compositionally biased region" description="Acidic residues" evidence="4">
    <location>
        <begin position="1798"/>
        <end position="1811"/>
    </location>
</feature>
<dbReference type="Gene3D" id="3.40.50.300">
    <property type="entry name" value="P-loop containing nucleotide triphosphate hydrolases"/>
    <property type="match status" value="1"/>
</dbReference>
<dbReference type="Gene3D" id="1.25.40.370">
    <property type="match status" value="1"/>
</dbReference>
<gene>
    <name evidence="8" type="ORF">BaRGS_00002654</name>
</gene>
<dbReference type="InterPro" id="IPR052752">
    <property type="entry name" value="NACHT-WD_repeat"/>
</dbReference>
<organism evidence="8 9">
    <name type="scientific">Batillaria attramentaria</name>
    <dbReference type="NCBI Taxonomy" id="370345"/>
    <lineage>
        <taxon>Eukaryota</taxon>
        <taxon>Metazoa</taxon>
        <taxon>Spiralia</taxon>
        <taxon>Lophotrochozoa</taxon>
        <taxon>Mollusca</taxon>
        <taxon>Gastropoda</taxon>
        <taxon>Caenogastropoda</taxon>
        <taxon>Sorbeoconcha</taxon>
        <taxon>Cerithioidea</taxon>
        <taxon>Batillariidae</taxon>
        <taxon>Batillaria</taxon>
    </lineage>
</organism>
<feature type="region of interest" description="Disordered" evidence="4">
    <location>
        <begin position="877"/>
        <end position="898"/>
    </location>
</feature>
<dbReference type="InterPro" id="IPR015943">
    <property type="entry name" value="WD40/YVTN_repeat-like_dom_sf"/>
</dbReference>
<feature type="domain" description="NWD1/2-like winged helix-turn-helix" evidence="7">
    <location>
        <begin position="743"/>
        <end position="858"/>
    </location>
</feature>
<dbReference type="EMBL" id="JACVVK020000008">
    <property type="protein sequence ID" value="KAK7505932.1"/>
    <property type="molecule type" value="Genomic_DNA"/>
</dbReference>
<evidence type="ECO:0000313" key="9">
    <source>
        <dbReference type="Proteomes" id="UP001519460"/>
    </source>
</evidence>
<dbReference type="PANTHER" id="PTHR19871:SF14">
    <property type="entry name" value="DUF4062 DOMAIN-CONTAINING PROTEIN"/>
    <property type="match status" value="1"/>
</dbReference>
<dbReference type="PANTHER" id="PTHR19871">
    <property type="entry name" value="BETA TRANSDUCIN-RELATED PROTEIN"/>
    <property type="match status" value="1"/>
</dbReference>
<dbReference type="InterPro" id="IPR011047">
    <property type="entry name" value="Quinoprotein_ADH-like_sf"/>
</dbReference>
<evidence type="ECO:0000256" key="4">
    <source>
        <dbReference type="SAM" id="MobiDB-lite"/>
    </source>
</evidence>
<evidence type="ECO:0000259" key="5">
    <source>
        <dbReference type="Pfam" id="PF13271"/>
    </source>
</evidence>
<evidence type="ECO:0000256" key="2">
    <source>
        <dbReference type="ARBA" id="ARBA00022737"/>
    </source>
</evidence>
<dbReference type="InterPro" id="IPR027417">
    <property type="entry name" value="P-loop_NTPase"/>
</dbReference>
<dbReference type="Pfam" id="PF13271">
    <property type="entry name" value="DUF4062"/>
    <property type="match status" value="1"/>
</dbReference>
<dbReference type="SUPFAM" id="SSF75011">
    <property type="entry name" value="3-carboxy-cis,cis-mucoante lactonizing enzyme"/>
    <property type="match status" value="1"/>
</dbReference>
<name>A0ABD0M3Y5_9CAEN</name>
<sequence>MPNRQSGDIGFCKNPLHGVYCTRGHFSVGAVTSVSISKIHFCALLQTTSEAQSRPGPVSEGAKRVTPAHNHEGTRIEETRLRVNNAADGLLLLPTKVDSCNSRPVTSSGTRPRTGRPRTAAGRKDGSRDSALQSEQHALLAGDVTRKEYPSFEKIVRIFVSSTFTDTKLERNTMMAKVFPNLMQKCQEKGYQFQIVDMRWGVRDEATDDHRTTDLCLREIELCKKISTGPCFMTLVSHKYGYRNFPRELDVSEFERILDPPGRPVASESERELFKKWFKEDKNSKPPKYVLLPISTHYDMGRDKDREKWREECERMQKIMLRSTGKPLESVTEAEIRCALLADQKTAERGIWFYRKFTNISGASKTAIKRRFRDYYDNDEGKKKESRELLQKLKDDMRGVQGDKKKKDQSVIRLPEANCKKIKIRWDKKQGVNPAVKEHEQYLKEMCKFVEGRLWEMIEQAVRAREVKRPPPELEEEVSKYLRNDSRRVYVVHGRPGCGKTSVVAMAAREAWTKRKEKGAVILRFLGTTLRSSNVANLLSSIILQLKGITEEQVSEQDVRNLPTKLKDLVESFHKEIEEKASEDFPVTLLLDSLDQLNPENGALQLTWLPIKPPEYKLPEHVKVIVSTLPDNESFPRLKSPRLKPDVRSPGYKEVLSSRSGEQGMYPDGQKSNFCEVVEMETKDVKHLLEEWLKASGRQLQEDQKTRVLDAFKKCPEPLYMKLSFDTASKWRSYWPEKDTVLQETVEKSISQIFDDLEKMHGKLFVSRALGYLTVSRNGLAETELEDVLCCDEGAMKDVCTYWEPPHDNYRLPPLLLVRLKADMAHYLADREADGVCVFFWYHRQFIKVAEERYCKSKGMQLHEGLADYYTGAVAAGKPRPSQEASKRKGPVPRVSKPFPKRMLNQLPYHASMCKNKNLLKEYCLLNYTFLKDKLNESGIRSVLDDVSFARRQLADEDLQKRLADEDLQTVAETLQLSQTVLGEDPKQLPSQILGRIPRSANGLNAFLKACEEDAAENGPVFILPSQQLLASPGGQLVSYIWCKDVDVVTGLTGLAVRSDGTFAFASANGWLYVVDVTEGQITETKTDKEFAFITNLHLCCDDSIIVIEALHKILAYSCGKPQHGGSSGKGTETEKPKIRHEWTVEDTQRYARKQICFCSFQRSTMVVFGHDEGAANIRVTLYNAKRGLKMSDIELRETAFHSAAENIVAPAGSERFAVMADKNTVWVVDVERRQFVGTKQLDLDDNTVIKSLAVFSDKQSTVFVSTSDNCFHFISIIDKGESTLFGDTQVYKGITTRGTSRLHVTTDGKMLYHPDDQMIHLWDITQSPPHVAVSLRHPTGVIDVTTTNMKTFITIADDAQIRIWDVHRGVAEGKSRPLEYRKAKIPASHRQPDHVREDGALDVDDTKTVQSEKEEISQMVSLQDPGYVLLLSTKGDNSYFKVFDVKEGTVVREACISQAKPTMVQPMVQHKDGLWPHVVVQVNRRLKVVDLDKMAVITLFQGRLRQNTACLSCVQKTREIITVTTDGRDLKIYSVDDGKVKNIVKQSGQDPREISDLLVNKQGTLAVAVQRERHRQFLLFDLPKATSRILKLQRGISVANGRLSHGATREEWEKCEASPFTSDGHCLVFTGECRNGKVPVFLNFKNEFLVTNDITTADEQEEQLFRDEDAETLERCLLLDDTNILLIYKEGVLGLKFFLTHTNWKVRVWKKTREADQFAELATFSLEDQLDGLLLLPHHGTQFLAATSISPNPIVFTIHGLKESSTGTTSKLRFLNEKPKESGVPGNSVVTLDLATDEGADDENDPDSSGDESLPVVSEKRGEPCNESKATVIIVVEEKAQNHDINEKEYDKQKRSSSGLDRCSHFSDFEKTGDLTDSLLSRLRECQPYKQNDNESESREEAHSDDGTSSRDSLSVL</sequence>
<evidence type="ECO:0000256" key="1">
    <source>
        <dbReference type="ARBA" id="ARBA00022574"/>
    </source>
</evidence>
<dbReference type="Pfam" id="PF25469">
    <property type="entry name" value="WHD_NWD1"/>
    <property type="match status" value="1"/>
</dbReference>
<dbReference type="SUPFAM" id="SSF52540">
    <property type="entry name" value="P-loop containing nucleoside triphosphate hydrolases"/>
    <property type="match status" value="1"/>
</dbReference>
<dbReference type="InterPro" id="IPR056884">
    <property type="entry name" value="NPHP3-like_N"/>
</dbReference>
<accession>A0ABD0M3Y5</accession>
<evidence type="ECO:0000259" key="6">
    <source>
        <dbReference type="Pfam" id="PF24883"/>
    </source>
</evidence>
<feature type="compositionally biased region" description="Low complexity" evidence="4">
    <location>
        <begin position="106"/>
        <end position="120"/>
    </location>
</feature>
<feature type="domain" description="Nephrocystin 3-like N-terminal" evidence="6">
    <location>
        <begin position="476"/>
        <end position="606"/>
    </location>
</feature>
<dbReference type="Pfam" id="PF24883">
    <property type="entry name" value="NPHP3_N"/>
    <property type="match status" value="1"/>
</dbReference>
<keyword evidence="3" id="KW-0175">Coiled coil</keyword>
<feature type="region of interest" description="Disordered" evidence="4">
    <location>
        <begin position="636"/>
        <end position="663"/>
    </location>
</feature>
<evidence type="ECO:0000256" key="3">
    <source>
        <dbReference type="SAM" id="Coils"/>
    </source>
</evidence>
<feature type="region of interest" description="Disordered" evidence="4">
    <location>
        <begin position="50"/>
        <end position="75"/>
    </location>
</feature>
<keyword evidence="9" id="KW-1185">Reference proteome</keyword>
<feature type="region of interest" description="Disordered" evidence="4">
    <location>
        <begin position="98"/>
        <end position="134"/>
    </location>
</feature>
<dbReference type="Gene3D" id="2.130.10.10">
    <property type="entry name" value="YVTN repeat-like/Quinoprotein amine dehydrogenase"/>
    <property type="match status" value="2"/>
</dbReference>
<feature type="region of interest" description="Disordered" evidence="4">
    <location>
        <begin position="1887"/>
        <end position="1918"/>
    </location>
</feature>
<feature type="coiled-coil region" evidence="3">
    <location>
        <begin position="376"/>
        <end position="403"/>
    </location>
</feature>
<protein>
    <submittedName>
        <fullName evidence="8">Uncharacterized protein</fullName>
    </submittedName>
</protein>
<feature type="compositionally biased region" description="Basic and acidic residues" evidence="4">
    <location>
        <begin position="1863"/>
        <end position="1872"/>
    </location>
</feature>
<keyword evidence="1" id="KW-0853">WD repeat</keyword>
<reference evidence="8 9" key="1">
    <citation type="journal article" date="2023" name="Sci. Data">
        <title>Genome assembly of the Korean intertidal mud-creeper Batillaria attramentaria.</title>
        <authorList>
            <person name="Patra A.K."/>
            <person name="Ho P.T."/>
            <person name="Jun S."/>
            <person name="Lee S.J."/>
            <person name="Kim Y."/>
            <person name="Won Y.J."/>
        </authorList>
    </citation>
    <scope>NUCLEOTIDE SEQUENCE [LARGE SCALE GENOMIC DNA]</scope>
    <source>
        <strain evidence="8">Wonlab-2016</strain>
    </source>
</reference>
<feature type="domain" description="DUF4062" evidence="5">
    <location>
        <begin position="157"/>
        <end position="247"/>
    </location>
</feature>
<feature type="compositionally biased region" description="Basic and acidic residues" evidence="4">
    <location>
        <begin position="1846"/>
        <end position="1855"/>
    </location>
</feature>